<dbReference type="InterPro" id="IPR054233">
    <property type="entry name" value="DUF6958"/>
</dbReference>
<accession>A0ABR7QT86</accession>
<name>A0ABR7QT86_9FLAO</name>
<gene>
    <name evidence="1" type="ORF">H4O18_20630</name>
</gene>
<proteinExistence type="predicted"/>
<evidence type="ECO:0000313" key="2">
    <source>
        <dbReference type="Proteomes" id="UP000618952"/>
    </source>
</evidence>
<protein>
    <submittedName>
        <fullName evidence="1">Uncharacterized protein</fullName>
    </submittedName>
</protein>
<organism evidence="1 2">
    <name type="scientific">Arenibacter arenosicollis</name>
    <dbReference type="NCBI Taxonomy" id="2762274"/>
    <lineage>
        <taxon>Bacteria</taxon>
        <taxon>Pseudomonadati</taxon>
        <taxon>Bacteroidota</taxon>
        <taxon>Flavobacteriia</taxon>
        <taxon>Flavobacteriales</taxon>
        <taxon>Flavobacteriaceae</taxon>
        <taxon>Arenibacter</taxon>
    </lineage>
</organism>
<comment type="caution">
    <text evidence="1">The sequence shown here is derived from an EMBL/GenBank/DDBJ whole genome shotgun (WGS) entry which is preliminary data.</text>
</comment>
<sequence length="99" mass="11651">METSKIQTLHPEKGKTNKIIDRDKYEIIKETILKILQNSEPTHSELVKTVTDKLNTSFNKNVSWYTMTVKLDLEARKIIERTKSKPQKYRLKKPANHNI</sequence>
<dbReference type="EMBL" id="JACLHY010000034">
    <property type="protein sequence ID" value="MBC8770413.1"/>
    <property type="molecule type" value="Genomic_DNA"/>
</dbReference>
<reference evidence="1 2" key="1">
    <citation type="submission" date="2020-08" db="EMBL/GenBank/DDBJ databases">
        <title>Arenibacter gaetbuli sp. nov., isolated from a sand dune.</title>
        <authorList>
            <person name="Park S."/>
            <person name="Yoon J.-H."/>
        </authorList>
    </citation>
    <scope>NUCLEOTIDE SEQUENCE [LARGE SCALE GENOMIC DNA]</scope>
    <source>
        <strain evidence="1 2">BSSL-BM3</strain>
    </source>
</reference>
<dbReference type="RefSeq" id="WP_187588206.1">
    <property type="nucleotide sequence ID" value="NZ_JACLHY010000034.1"/>
</dbReference>
<keyword evidence="2" id="KW-1185">Reference proteome</keyword>
<dbReference type="Proteomes" id="UP000618952">
    <property type="component" value="Unassembled WGS sequence"/>
</dbReference>
<dbReference type="Pfam" id="PF22278">
    <property type="entry name" value="DUF6958"/>
    <property type="match status" value="1"/>
</dbReference>
<evidence type="ECO:0000313" key="1">
    <source>
        <dbReference type="EMBL" id="MBC8770413.1"/>
    </source>
</evidence>